<dbReference type="Proteomes" id="UP000095463">
    <property type="component" value="Unassembled WGS sequence"/>
</dbReference>
<reference evidence="2 3" key="1">
    <citation type="journal article" date="2015" name="Genome Announc.">
        <title>Genome Assemblies of Three Soil-Associated Devosia species: D. insulae, D. limi, and D. soli.</title>
        <authorList>
            <person name="Hassan Y.I."/>
            <person name="Lepp D."/>
            <person name="Zhou T."/>
        </authorList>
    </citation>
    <scope>NUCLEOTIDE SEQUENCE [LARGE SCALE GENOMIC DNA]</scope>
    <source>
        <strain evidence="2 3">DS-56</strain>
    </source>
</reference>
<organism evidence="2 3">
    <name type="scientific">Devosia insulae DS-56</name>
    <dbReference type="NCBI Taxonomy" id="1116389"/>
    <lineage>
        <taxon>Bacteria</taxon>
        <taxon>Pseudomonadati</taxon>
        <taxon>Pseudomonadota</taxon>
        <taxon>Alphaproteobacteria</taxon>
        <taxon>Hyphomicrobiales</taxon>
        <taxon>Devosiaceae</taxon>
        <taxon>Devosia</taxon>
    </lineage>
</organism>
<name>A0A1E5XHT1_9HYPH</name>
<feature type="signal peptide" evidence="1">
    <location>
        <begin position="1"/>
        <end position="18"/>
    </location>
</feature>
<accession>A0A1E5XHT1</accession>
<protein>
    <submittedName>
        <fullName evidence="2">Uncharacterized protein</fullName>
    </submittedName>
</protein>
<evidence type="ECO:0000313" key="3">
    <source>
        <dbReference type="Proteomes" id="UP000095463"/>
    </source>
</evidence>
<keyword evidence="3" id="KW-1185">Reference proteome</keyword>
<evidence type="ECO:0000313" key="2">
    <source>
        <dbReference type="EMBL" id="OEO28044.1"/>
    </source>
</evidence>
<keyword evidence="1" id="KW-0732">Signal</keyword>
<sequence>MRALFVLLLSLIVGTAQGQEEWTTYRDPVCGYAVEHPAAGFDITVTDTGLTLIEEGGAGQIDIYCASNAGRRSPAGFEQVLAEAERIREITYSRSGSSWLAVSGYYQADQQRGDDLIFYAKFMFSSDLSQLAAFEASYPATDRQRFDAIVERMEDSLTAPRED</sequence>
<dbReference type="RefSeq" id="WP_069912620.1">
    <property type="nucleotide sequence ID" value="NZ_LAJE02000401.1"/>
</dbReference>
<proteinExistence type="predicted"/>
<comment type="caution">
    <text evidence="2">The sequence shown here is derived from an EMBL/GenBank/DDBJ whole genome shotgun (WGS) entry which is preliminary data.</text>
</comment>
<gene>
    <name evidence="2" type="ORF">VW23_006510</name>
</gene>
<dbReference type="OrthoDB" id="996425at2"/>
<feature type="chain" id="PRO_5009190129" evidence="1">
    <location>
        <begin position="19"/>
        <end position="163"/>
    </location>
</feature>
<dbReference type="EMBL" id="LAJE02000401">
    <property type="protein sequence ID" value="OEO28044.1"/>
    <property type="molecule type" value="Genomic_DNA"/>
</dbReference>
<evidence type="ECO:0000256" key="1">
    <source>
        <dbReference type="SAM" id="SignalP"/>
    </source>
</evidence>
<dbReference type="AlphaFoldDB" id="A0A1E5XHT1"/>